<dbReference type="AlphaFoldDB" id="A0A0M0LPY0"/>
<feature type="coiled-coil region" evidence="4">
    <location>
        <begin position="931"/>
        <end position="958"/>
    </location>
</feature>
<accession>A0A0M0LPY0</accession>
<keyword evidence="3" id="KW-0040">ANK repeat</keyword>
<dbReference type="PROSITE" id="PS00018">
    <property type="entry name" value="EF_HAND_1"/>
    <property type="match status" value="2"/>
</dbReference>
<evidence type="ECO:0000256" key="2">
    <source>
        <dbReference type="ARBA" id="ARBA00022837"/>
    </source>
</evidence>
<dbReference type="InterPro" id="IPR011992">
    <property type="entry name" value="EF-hand-dom_pair"/>
</dbReference>
<evidence type="ECO:0000256" key="4">
    <source>
        <dbReference type="SAM" id="Coils"/>
    </source>
</evidence>
<feature type="region of interest" description="Disordered" evidence="5">
    <location>
        <begin position="173"/>
        <end position="209"/>
    </location>
</feature>
<evidence type="ECO:0000256" key="3">
    <source>
        <dbReference type="PROSITE-ProRule" id="PRU00023"/>
    </source>
</evidence>
<evidence type="ECO:0000313" key="8">
    <source>
        <dbReference type="Proteomes" id="UP000037460"/>
    </source>
</evidence>
<comment type="caution">
    <text evidence="7">The sequence shown here is derived from an EMBL/GenBank/DDBJ whole genome shotgun (WGS) entry which is preliminary data.</text>
</comment>
<dbReference type="Pfam" id="PF13202">
    <property type="entry name" value="EF-hand_5"/>
    <property type="match status" value="1"/>
</dbReference>
<dbReference type="PROSITE" id="PS50222">
    <property type="entry name" value="EF_HAND_2"/>
    <property type="match status" value="4"/>
</dbReference>
<dbReference type="PANTHER" id="PTHR23050">
    <property type="entry name" value="CALCIUM BINDING PROTEIN"/>
    <property type="match status" value="1"/>
</dbReference>
<keyword evidence="8" id="KW-1185">Reference proteome</keyword>
<dbReference type="GO" id="GO:0005509">
    <property type="term" value="F:calcium ion binding"/>
    <property type="evidence" value="ECO:0007669"/>
    <property type="project" value="InterPro"/>
</dbReference>
<dbReference type="SUPFAM" id="SSF47473">
    <property type="entry name" value="EF-hand"/>
    <property type="match status" value="2"/>
</dbReference>
<evidence type="ECO:0000259" key="6">
    <source>
        <dbReference type="PROSITE" id="PS50222"/>
    </source>
</evidence>
<dbReference type="InterPro" id="IPR002048">
    <property type="entry name" value="EF_hand_dom"/>
</dbReference>
<evidence type="ECO:0000313" key="7">
    <source>
        <dbReference type="EMBL" id="KOO52798.1"/>
    </source>
</evidence>
<dbReference type="InterPro" id="IPR002110">
    <property type="entry name" value="Ankyrin_rpt"/>
</dbReference>
<reference evidence="8" key="1">
    <citation type="journal article" date="2015" name="PLoS Genet.">
        <title>Genome Sequence and Transcriptome Analyses of Chrysochromulina tobin: Metabolic Tools for Enhanced Algal Fitness in the Prominent Order Prymnesiales (Haptophyceae).</title>
        <authorList>
            <person name="Hovde B.T."/>
            <person name="Deodato C.R."/>
            <person name="Hunsperger H.M."/>
            <person name="Ryken S.A."/>
            <person name="Yost W."/>
            <person name="Jha R.K."/>
            <person name="Patterson J."/>
            <person name="Monnat R.J. Jr."/>
            <person name="Barlow S.B."/>
            <person name="Starkenburg S.R."/>
            <person name="Cattolico R.A."/>
        </authorList>
    </citation>
    <scope>NUCLEOTIDE SEQUENCE</scope>
    <source>
        <strain evidence="8">CCMP291</strain>
    </source>
</reference>
<feature type="repeat" description="ANK" evidence="3">
    <location>
        <begin position="44"/>
        <end position="76"/>
    </location>
</feature>
<feature type="compositionally biased region" description="Low complexity" evidence="5">
    <location>
        <begin position="597"/>
        <end position="609"/>
    </location>
</feature>
<proteinExistence type="predicted"/>
<name>A0A0M0LPY0_9EUKA</name>
<organism evidence="7 8">
    <name type="scientific">Chrysochromulina tobinii</name>
    <dbReference type="NCBI Taxonomy" id="1460289"/>
    <lineage>
        <taxon>Eukaryota</taxon>
        <taxon>Haptista</taxon>
        <taxon>Haptophyta</taxon>
        <taxon>Prymnesiophyceae</taxon>
        <taxon>Prymnesiales</taxon>
        <taxon>Chrysochromulinaceae</taxon>
        <taxon>Chrysochromulina</taxon>
    </lineage>
</organism>
<evidence type="ECO:0000256" key="5">
    <source>
        <dbReference type="SAM" id="MobiDB-lite"/>
    </source>
</evidence>
<gene>
    <name evidence="7" type="ORF">Ctob_010951</name>
</gene>
<dbReference type="Pfam" id="PF13499">
    <property type="entry name" value="EF-hand_7"/>
    <property type="match status" value="1"/>
</dbReference>
<feature type="region of interest" description="Disordered" evidence="5">
    <location>
        <begin position="555"/>
        <end position="609"/>
    </location>
</feature>
<dbReference type="Proteomes" id="UP000037460">
    <property type="component" value="Unassembled WGS sequence"/>
</dbReference>
<dbReference type="InterPro" id="IPR050145">
    <property type="entry name" value="Centrin_CML-like"/>
</dbReference>
<dbReference type="InterPro" id="IPR036770">
    <property type="entry name" value="Ankyrin_rpt-contain_sf"/>
</dbReference>
<dbReference type="Gene3D" id="1.25.40.20">
    <property type="entry name" value="Ankyrin repeat-containing domain"/>
    <property type="match status" value="1"/>
</dbReference>
<feature type="region of interest" description="Disordered" evidence="5">
    <location>
        <begin position="681"/>
        <end position="712"/>
    </location>
</feature>
<dbReference type="SMART" id="SM00054">
    <property type="entry name" value="EFh"/>
    <property type="match status" value="4"/>
</dbReference>
<dbReference type="Gene3D" id="1.10.238.10">
    <property type="entry name" value="EF-hand"/>
    <property type="match status" value="2"/>
</dbReference>
<dbReference type="PROSITE" id="PS50088">
    <property type="entry name" value="ANK_REPEAT"/>
    <property type="match status" value="1"/>
</dbReference>
<feature type="domain" description="EF-hand" evidence="6">
    <location>
        <begin position="372"/>
        <end position="407"/>
    </location>
</feature>
<feature type="domain" description="EF-hand" evidence="6">
    <location>
        <begin position="236"/>
        <end position="271"/>
    </location>
</feature>
<keyword evidence="1" id="KW-0677">Repeat</keyword>
<keyword evidence="2" id="KW-0106">Calcium</keyword>
<dbReference type="CDD" id="cd00051">
    <property type="entry name" value="EFh"/>
    <property type="match status" value="1"/>
</dbReference>
<feature type="compositionally biased region" description="Low complexity" evidence="5">
    <location>
        <begin position="560"/>
        <end position="579"/>
    </location>
</feature>
<feature type="domain" description="EF-hand" evidence="6">
    <location>
        <begin position="273"/>
        <end position="308"/>
    </location>
</feature>
<dbReference type="EMBL" id="JWZX01000496">
    <property type="protein sequence ID" value="KOO52798.1"/>
    <property type="molecule type" value="Genomic_DNA"/>
</dbReference>
<dbReference type="InterPro" id="IPR018247">
    <property type="entry name" value="EF_Hand_1_Ca_BS"/>
</dbReference>
<sequence>MVSYPPTRQSELFDAARKGDLQCVNSLLRVGGPGTASAAIDAATGWSALAAALINGHGRVAEALLAAGASVAHVDHRGNSPMHALAAGACADDNDEIGLVVARTMLNAARLLGKCSLIEAFGEHGAPLSALDREGRDPYYFRADARTEKVLLRLLADSTLRYPEAGALSGRSVSSAWNLSDPGPRHATDPAARAAPGPKTRTGRKLTKDEERKATYLSRYLAPGEEKMAPASLPMTIEEKIAAAFKRADVSGSGTVGKRELYRALTEAGLAAAASAEGLRLFQLADADLDGQLTLDEFGQLAKQLKQLLAEPAPGAPVPPRPPASLPHAAHTLSSRTRALIVKAFAKFDADHSGWISLSELSGALRACGMYVDDAKLRSMFNEADIDRSGGIDQADFELLVQRLMAPPRVLGTDSFYVPPPASGSAVAAVFSAFEKGSTGFMTSDNLPQALRLFSIDPEEPPVKKLCTATTEGRGGVLDRHSFTMLVYRLLRCEYDVVPSGTADPSAADPLAAALKEKPDSALKYREGVKYFSGEPVETGGKAAKASKEAAAKASKEAVGKAAKTSKPTSKPTSTPTSPVKGKETSPRGKAMIPTKPSTSAGAPSAASGASADEVLEKLARAFVTSPSESNGTVAMREVPNILLEAGFASAAERSLFLAAAASPMDRVRFNEVVSLALDEGSGVNRDGASSTSPGRSPTARDGARDGANSHAPPLQLRVVDMVLSSSVVGRPELNALCLLMHASLEAHDGRAAPLVMRSPLLPKQLTPMRIDLEVRLPPSVCTLQLELLYEAAPDQLAPFAACSLDLDEIRSALAFPLACTVPLRDSAGRQAAALEILVERVHGVPPSQPALSPKKLPNGGGGGGYSAAFNAAVEEHFNAWSTSLYASNSFLHEIGATARQEQRERIREALEVEWRAAGLPVFEGEGRGAGSAKDKSLEELEDELRALRAERAELQQPPSSSGPTLADRQSMQEWRVRVAGGPVTGLQKPRQSSSWRAWGTEALDRTARLLSSSNNPLSQVLRESQAELARLERRYAPNSPP</sequence>
<keyword evidence="4" id="KW-0175">Coiled coil</keyword>
<feature type="domain" description="EF-hand" evidence="6">
    <location>
        <begin position="336"/>
        <end position="371"/>
    </location>
</feature>
<evidence type="ECO:0000256" key="1">
    <source>
        <dbReference type="ARBA" id="ARBA00022737"/>
    </source>
</evidence>
<protein>
    <recommendedName>
        <fullName evidence="6">EF-hand domain-containing protein</fullName>
    </recommendedName>
</protein>
<dbReference type="SUPFAM" id="SSF48403">
    <property type="entry name" value="Ankyrin repeat"/>
    <property type="match status" value="1"/>
</dbReference>